<evidence type="ECO:0000313" key="2">
    <source>
        <dbReference type="Proteomes" id="UP000309872"/>
    </source>
</evidence>
<dbReference type="OrthoDB" id="950459at2"/>
<dbReference type="RefSeq" id="WP_136821736.1">
    <property type="nucleotide sequence ID" value="NZ_BMJX01000005.1"/>
</dbReference>
<name>A0A4U0GYH7_9SPHI</name>
<dbReference type="AlphaFoldDB" id="A0A4U0GYH7"/>
<keyword evidence="2" id="KW-1185">Reference proteome</keyword>
<dbReference type="InterPro" id="IPR045788">
    <property type="entry name" value="MobC_2"/>
</dbReference>
<dbReference type="Proteomes" id="UP000309872">
    <property type="component" value="Unassembled WGS sequence"/>
</dbReference>
<organism evidence="1 2">
    <name type="scientific">Sphingobacterium alkalisoli</name>
    <dbReference type="NCBI Taxonomy" id="1874115"/>
    <lineage>
        <taxon>Bacteria</taxon>
        <taxon>Pseudomonadati</taxon>
        <taxon>Bacteroidota</taxon>
        <taxon>Sphingobacteriia</taxon>
        <taxon>Sphingobacteriales</taxon>
        <taxon>Sphingobacteriaceae</taxon>
        <taxon>Sphingobacterium</taxon>
    </lineage>
</organism>
<protein>
    <submittedName>
        <fullName evidence="1">Plasmid mobilization relaxosome protein MobC</fullName>
    </submittedName>
</protein>
<comment type="caution">
    <text evidence="1">The sequence shown here is derived from an EMBL/GenBank/DDBJ whole genome shotgun (WGS) entry which is preliminary data.</text>
</comment>
<reference evidence="1 2" key="1">
    <citation type="submission" date="2019-04" db="EMBL/GenBank/DDBJ databases">
        <title>Sphingobacterium olei sp. nov., isolated from oil-contaminated soil.</title>
        <authorList>
            <person name="Liu B."/>
        </authorList>
    </citation>
    <scope>NUCLEOTIDE SEQUENCE [LARGE SCALE GENOMIC DNA]</scope>
    <source>
        <strain evidence="1 2">Y3L14</strain>
    </source>
</reference>
<evidence type="ECO:0000313" key="1">
    <source>
        <dbReference type="EMBL" id="TJY63744.1"/>
    </source>
</evidence>
<dbReference type="EMBL" id="SUKA01000005">
    <property type="protein sequence ID" value="TJY63744.1"/>
    <property type="molecule type" value="Genomic_DNA"/>
</dbReference>
<dbReference type="Pfam" id="PF19514">
    <property type="entry name" value="MobC_2"/>
    <property type="match status" value="1"/>
</dbReference>
<sequence length="129" mass="15380">MEDNKNNKNKWLHLRMDEPSYQAVQRNFSKSTERNFSEYLRKILLDKPLFAGTKDTGLSEILAELHRLQKDLNKIGNNYNQMVHRLHLCDKEPEVKLWVARYNKERGILLEALQSLAEYIHQTAQKWLQ</sequence>
<accession>A0A4U0GYH7</accession>
<proteinExistence type="predicted"/>
<gene>
    <name evidence="1" type="ORF">FAZ19_15860</name>
</gene>